<dbReference type="GO" id="GO:0016740">
    <property type="term" value="F:transferase activity"/>
    <property type="evidence" value="ECO:0007669"/>
    <property type="project" value="UniProtKB-KW"/>
</dbReference>
<name>A0A6L8RIK8_9ACTN</name>
<sequence length="337" mass="38173">MRFSIVIPIYNVEEFLPSCLASVRSQSFSDFEVVLVNDGSTDGCAQICQQFYNTSGLQVTLIDQDNKGLLAARRAGFSVSVGDYLISLDGDDALRYDALECIDKAISSSSADVIVYGYSRSSQFDKDYSIPLRAGAMYGSFEMQRLFCSDNLLNAIWTKAVSRKCMHPECQFEEFGRLNMGEDAIQSALIFDQATSVYSLSKILYYYRPNNNSISSKVSDSYFVDMDRVHAYLLRYAKKWDEEQGRPGFVEAMHLRCLEELCHFVLHYIPCTEIGQACDVLQRVSNSASIEFFRENKSIFPGLRTHSKILASLLVHSRFKTIWVLLKATNFLWLVTG</sequence>
<dbReference type="PANTHER" id="PTHR22916">
    <property type="entry name" value="GLYCOSYLTRANSFERASE"/>
    <property type="match status" value="1"/>
</dbReference>
<comment type="caution">
    <text evidence="2">The sequence shown here is derived from an EMBL/GenBank/DDBJ whole genome shotgun (WGS) entry which is preliminary data.</text>
</comment>
<reference evidence="2 3" key="1">
    <citation type="journal article" date="2019" name="Nat. Med.">
        <title>A library of human gut bacterial isolates paired with longitudinal multiomics data enables mechanistic microbiome research.</title>
        <authorList>
            <person name="Poyet M."/>
            <person name="Groussin M."/>
            <person name="Gibbons S.M."/>
            <person name="Avila-Pacheco J."/>
            <person name="Jiang X."/>
            <person name="Kearney S.M."/>
            <person name="Perrotta A.R."/>
            <person name="Berdy B."/>
            <person name="Zhao S."/>
            <person name="Lieberman T.D."/>
            <person name="Swanson P.K."/>
            <person name="Smith M."/>
            <person name="Roesemann S."/>
            <person name="Alexander J.E."/>
            <person name="Rich S.A."/>
            <person name="Livny J."/>
            <person name="Vlamakis H."/>
            <person name="Clish C."/>
            <person name="Bullock K."/>
            <person name="Deik A."/>
            <person name="Scott J."/>
            <person name="Pierce K.A."/>
            <person name="Xavier R.J."/>
            <person name="Alm E.J."/>
        </authorList>
    </citation>
    <scope>NUCLEOTIDE SEQUENCE [LARGE SCALE GENOMIC DNA]</scope>
    <source>
        <strain evidence="2 3">BIOML-A10</strain>
    </source>
</reference>
<keyword evidence="2" id="KW-0808">Transferase</keyword>
<evidence type="ECO:0000313" key="3">
    <source>
        <dbReference type="Proteomes" id="UP000481598"/>
    </source>
</evidence>
<dbReference type="Gene3D" id="3.90.550.10">
    <property type="entry name" value="Spore Coat Polysaccharide Biosynthesis Protein SpsA, Chain A"/>
    <property type="match status" value="1"/>
</dbReference>
<dbReference type="AlphaFoldDB" id="A0A6L8RIK8"/>
<evidence type="ECO:0000313" key="2">
    <source>
        <dbReference type="EMBL" id="MZJ85613.1"/>
    </source>
</evidence>
<dbReference type="SUPFAM" id="SSF53448">
    <property type="entry name" value="Nucleotide-diphospho-sugar transferases"/>
    <property type="match status" value="1"/>
</dbReference>
<proteinExistence type="predicted"/>
<protein>
    <submittedName>
        <fullName evidence="2">Glycosyltransferase</fullName>
    </submittedName>
</protein>
<feature type="domain" description="Glycosyltransferase 2-like" evidence="1">
    <location>
        <begin position="4"/>
        <end position="154"/>
    </location>
</feature>
<dbReference type="Proteomes" id="UP000481598">
    <property type="component" value="Unassembled WGS sequence"/>
</dbReference>
<dbReference type="RefSeq" id="WP_161154970.1">
    <property type="nucleotide sequence ID" value="NZ_WWSY01000001.1"/>
</dbReference>
<evidence type="ECO:0000259" key="1">
    <source>
        <dbReference type="Pfam" id="PF00535"/>
    </source>
</evidence>
<organism evidence="2 3">
    <name type="scientific">Collinsella aerofaciens</name>
    <dbReference type="NCBI Taxonomy" id="74426"/>
    <lineage>
        <taxon>Bacteria</taxon>
        <taxon>Bacillati</taxon>
        <taxon>Actinomycetota</taxon>
        <taxon>Coriobacteriia</taxon>
        <taxon>Coriobacteriales</taxon>
        <taxon>Coriobacteriaceae</taxon>
        <taxon>Collinsella</taxon>
    </lineage>
</organism>
<dbReference type="InterPro" id="IPR001173">
    <property type="entry name" value="Glyco_trans_2-like"/>
</dbReference>
<dbReference type="CDD" id="cd00761">
    <property type="entry name" value="Glyco_tranf_GTA_type"/>
    <property type="match status" value="1"/>
</dbReference>
<accession>A0A6L8RIK8</accession>
<gene>
    <name evidence="2" type="ORF">GT635_03930</name>
</gene>
<dbReference type="InterPro" id="IPR029044">
    <property type="entry name" value="Nucleotide-diphossugar_trans"/>
</dbReference>
<dbReference type="Pfam" id="PF00535">
    <property type="entry name" value="Glycos_transf_2"/>
    <property type="match status" value="1"/>
</dbReference>
<dbReference type="EMBL" id="WWTB01000006">
    <property type="protein sequence ID" value="MZJ85613.1"/>
    <property type="molecule type" value="Genomic_DNA"/>
</dbReference>